<reference evidence="9" key="1">
    <citation type="submission" date="2016-11" db="UniProtKB">
        <authorList>
            <consortium name="WormBaseParasite"/>
        </authorList>
    </citation>
    <scope>IDENTIFICATION</scope>
</reference>
<evidence type="ECO:0000313" key="6">
    <source>
        <dbReference type="EMBL" id="CAD5209657.1"/>
    </source>
</evidence>
<dbReference type="EMBL" id="CAJFDI010000001">
    <property type="protein sequence ID" value="CAD5209657.1"/>
    <property type="molecule type" value="Genomic_DNA"/>
</dbReference>
<accession>A0A1I7S7C4</accession>
<dbReference type="InterPro" id="IPR001932">
    <property type="entry name" value="PPM-type_phosphatase-like_dom"/>
</dbReference>
<evidence type="ECO:0000313" key="7">
    <source>
        <dbReference type="Proteomes" id="UP000095284"/>
    </source>
</evidence>
<organism evidence="7 9">
    <name type="scientific">Bursaphelenchus xylophilus</name>
    <name type="common">Pinewood nematode worm</name>
    <name type="synonym">Aphelenchoides xylophilus</name>
    <dbReference type="NCBI Taxonomy" id="6326"/>
    <lineage>
        <taxon>Eukaryota</taxon>
        <taxon>Metazoa</taxon>
        <taxon>Ecdysozoa</taxon>
        <taxon>Nematoda</taxon>
        <taxon>Chromadorea</taxon>
        <taxon>Rhabditida</taxon>
        <taxon>Tylenchina</taxon>
        <taxon>Tylenchomorpha</taxon>
        <taxon>Aphelenchoidea</taxon>
        <taxon>Aphelenchoididae</taxon>
        <taxon>Bursaphelenchus</taxon>
    </lineage>
</organism>
<dbReference type="PANTHER" id="PTHR13832:SF792">
    <property type="entry name" value="GM14286P"/>
    <property type="match status" value="1"/>
</dbReference>
<dbReference type="SMR" id="A0A1I7S7C4"/>
<keyword evidence="8" id="KW-1185">Reference proteome</keyword>
<dbReference type="InterPro" id="IPR000222">
    <property type="entry name" value="PP2C_BS"/>
</dbReference>
<reference evidence="6" key="2">
    <citation type="submission" date="2020-09" db="EMBL/GenBank/DDBJ databases">
        <authorList>
            <person name="Kikuchi T."/>
        </authorList>
    </citation>
    <scope>NUCLEOTIDE SEQUENCE</scope>
    <source>
        <strain evidence="6">Ka4C1</strain>
    </source>
</reference>
<keyword evidence="3 4" id="KW-0904">Protein phosphatase</keyword>
<dbReference type="OrthoDB" id="420076at2759"/>
<dbReference type="PROSITE" id="PS01032">
    <property type="entry name" value="PPM_1"/>
    <property type="match status" value="1"/>
</dbReference>
<evidence type="ECO:0000259" key="5">
    <source>
        <dbReference type="PROSITE" id="PS51746"/>
    </source>
</evidence>
<keyword evidence="2 4" id="KW-0378">Hydrolase</keyword>
<dbReference type="EMBL" id="CAJFCV020000001">
    <property type="protein sequence ID" value="CAG9084905.1"/>
    <property type="molecule type" value="Genomic_DNA"/>
</dbReference>
<dbReference type="GO" id="GO:0004741">
    <property type="term" value="F:[pyruvate dehydrogenase (acetyl-transferring)]-phosphatase activity"/>
    <property type="evidence" value="ECO:0007669"/>
    <property type="project" value="TreeGrafter"/>
</dbReference>
<dbReference type="Proteomes" id="UP000582659">
    <property type="component" value="Unassembled WGS sequence"/>
</dbReference>
<dbReference type="WBParaSite" id="BXY_0891300.1">
    <property type="protein sequence ID" value="BXY_0891300.1"/>
    <property type="gene ID" value="BXY_0891300"/>
</dbReference>
<dbReference type="Proteomes" id="UP000659654">
    <property type="component" value="Unassembled WGS sequence"/>
</dbReference>
<dbReference type="Pfam" id="PF00481">
    <property type="entry name" value="PP2C"/>
    <property type="match status" value="1"/>
</dbReference>
<evidence type="ECO:0000256" key="4">
    <source>
        <dbReference type="RuleBase" id="RU003465"/>
    </source>
</evidence>
<sequence>MWMSRIIIVRPVSRSVASRRLFHRSSCSATRSRTSTDAILRGNERSITLDDHAVAKVDVSQLAANRPVEDFFAASKCLSSNAHLFGVFDGHGGASCARHVSTRLFDYICASVLEKHTLAQIPLNERIQHLFSSADPRLPSFIRDIHEFNVREFHERFRRREDMTTVRKALQYAFTRLDSDICNGALPDSRGQVCRMSVNVATSGSCAIITHIRRGHLHVANSGDCAAVLGVVNHGHLVARQLSKPHTIDNIDETNRVRSQHPVSERATVLKGGRLLGELYPLRAFGDVRYKWQMELQKVVLEPLGMSPPSGLQTPPYLTAQPEVFYHKLTPNDKFLVIASDGLWEWLDPDTIVRLVSDHALGTQTLSNYQPSPEKTLGEIVEEIDRRRKGTVKKPLDDNSATHIIRNALGGCSGGTDQQYSRLQDSLQLPPGMARNYRDDITVIVVHFNDAYLQVNADADEG</sequence>
<dbReference type="AlphaFoldDB" id="A0A1I7S7C4"/>
<dbReference type="GO" id="GO:0005739">
    <property type="term" value="C:mitochondrion"/>
    <property type="evidence" value="ECO:0007669"/>
    <property type="project" value="TreeGrafter"/>
</dbReference>
<dbReference type="SMART" id="SM00332">
    <property type="entry name" value="PP2Cc"/>
    <property type="match status" value="1"/>
</dbReference>
<comment type="similarity">
    <text evidence="4">Belongs to the PP2C family.</text>
</comment>
<dbReference type="FunFam" id="3.60.40.10:FF:000069">
    <property type="entry name" value="Pyruvate dehydrogenase"/>
    <property type="match status" value="1"/>
</dbReference>
<proteinExistence type="inferred from homology"/>
<keyword evidence="1" id="KW-0479">Metal-binding</keyword>
<evidence type="ECO:0000313" key="8">
    <source>
        <dbReference type="Proteomes" id="UP000659654"/>
    </source>
</evidence>
<dbReference type="GO" id="GO:0046872">
    <property type="term" value="F:metal ion binding"/>
    <property type="evidence" value="ECO:0007669"/>
    <property type="project" value="UniProtKB-KW"/>
</dbReference>
<dbReference type="InterPro" id="IPR015655">
    <property type="entry name" value="PP2C"/>
</dbReference>
<dbReference type="PROSITE" id="PS51746">
    <property type="entry name" value="PPM_2"/>
    <property type="match status" value="1"/>
</dbReference>
<dbReference type="Gene3D" id="3.60.40.10">
    <property type="entry name" value="PPM-type phosphatase domain"/>
    <property type="match status" value="1"/>
</dbReference>
<dbReference type="SUPFAM" id="SSF81606">
    <property type="entry name" value="PP2C-like"/>
    <property type="match status" value="1"/>
</dbReference>
<dbReference type="CDD" id="cd00143">
    <property type="entry name" value="PP2Cc"/>
    <property type="match status" value="1"/>
</dbReference>
<evidence type="ECO:0000256" key="3">
    <source>
        <dbReference type="ARBA" id="ARBA00022912"/>
    </source>
</evidence>
<evidence type="ECO:0000256" key="1">
    <source>
        <dbReference type="ARBA" id="ARBA00022723"/>
    </source>
</evidence>
<protein>
    <submittedName>
        <fullName evidence="6">(pine wood nematode) hypothetical protein</fullName>
    </submittedName>
    <submittedName>
        <fullName evidence="9">PPM-type phosphatase domain-containing protein</fullName>
    </submittedName>
</protein>
<feature type="domain" description="PPM-type phosphatase" evidence="5">
    <location>
        <begin position="53"/>
        <end position="448"/>
    </location>
</feature>
<evidence type="ECO:0000256" key="2">
    <source>
        <dbReference type="ARBA" id="ARBA00022801"/>
    </source>
</evidence>
<dbReference type="Proteomes" id="UP000095284">
    <property type="component" value="Unplaced"/>
</dbReference>
<name>A0A1I7S7C4_BURXY</name>
<gene>
    <name evidence="6" type="ORF">BXYJ_LOCUS1545</name>
</gene>
<dbReference type="InterPro" id="IPR036457">
    <property type="entry name" value="PPM-type-like_dom_sf"/>
</dbReference>
<evidence type="ECO:0000313" key="9">
    <source>
        <dbReference type="WBParaSite" id="BXY_0891300.1"/>
    </source>
</evidence>
<dbReference type="PANTHER" id="PTHR13832">
    <property type="entry name" value="PROTEIN PHOSPHATASE 2C"/>
    <property type="match status" value="1"/>
</dbReference>
<dbReference type="eggNOG" id="KOG0700">
    <property type="taxonomic scope" value="Eukaryota"/>
</dbReference>